<feature type="compositionally biased region" description="Low complexity" evidence="1">
    <location>
        <begin position="99"/>
        <end position="137"/>
    </location>
</feature>
<name>A0AAF0EFJ6_9BASI</name>
<dbReference type="Proteomes" id="UP001214415">
    <property type="component" value="Chromosome 7"/>
</dbReference>
<evidence type="ECO:0000256" key="1">
    <source>
        <dbReference type="SAM" id="MobiDB-lite"/>
    </source>
</evidence>
<evidence type="ECO:0000313" key="4">
    <source>
        <dbReference type="Proteomes" id="UP001214415"/>
    </source>
</evidence>
<organism evidence="3 4">
    <name type="scientific">Malassezia equina</name>
    <dbReference type="NCBI Taxonomy" id="1381935"/>
    <lineage>
        <taxon>Eukaryota</taxon>
        <taxon>Fungi</taxon>
        <taxon>Dikarya</taxon>
        <taxon>Basidiomycota</taxon>
        <taxon>Ustilaginomycotina</taxon>
        <taxon>Malasseziomycetes</taxon>
        <taxon>Malasseziales</taxon>
        <taxon>Malasseziaceae</taxon>
        <taxon>Malassezia</taxon>
    </lineage>
</organism>
<feature type="compositionally biased region" description="Polar residues" evidence="1">
    <location>
        <begin position="85"/>
        <end position="95"/>
    </location>
</feature>
<protein>
    <submittedName>
        <fullName evidence="3">Uncharacterized protein</fullName>
    </submittedName>
</protein>
<accession>A0AAF0EFJ6</accession>
<evidence type="ECO:0000256" key="2">
    <source>
        <dbReference type="SAM" id="Phobius"/>
    </source>
</evidence>
<keyword evidence="4" id="KW-1185">Reference proteome</keyword>
<feature type="compositionally biased region" description="Polar residues" evidence="1">
    <location>
        <begin position="229"/>
        <end position="245"/>
    </location>
</feature>
<feature type="compositionally biased region" description="Low complexity" evidence="1">
    <location>
        <begin position="144"/>
        <end position="218"/>
    </location>
</feature>
<reference evidence="3" key="1">
    <citation type="submission" date="2023-03" db="EMBL/GenBank/DDBJ databases">
        <title>Mating type loci evolution in Malassezia.</title>
        <authorList>
            <person name="Coelho M.A."/>
        </authorList>
    </citation>
    <scope>NUCLEOTIDE SEQUENCE</scope>
    <source>
        <strain evidence="3">CBS 12830</strain>
    </source>
</reference>
<feature type="region of interest" description="Disordered" evidence="1">
    <location>
        <begin position="33"/>
        <end position="287"/>
    </location>
</feature>
<keyword evidence="2" id="KW-0812">Transmembrane</keyword>
<dbReference type="AlphaFoldDB" id="A0AAF0EFJ6"/>
<proteinExistence type="predicted"/>
<keyword evidence="2" id="KW-0472">Membrane</keyword>
<evidence type="ECO:0000313" key="3">
    <source>
        <dbReference type="EMBL" id="WFD24720.1"/>
    </source>
</evidence>
<feature type="compositionally biased region" description="Low complexity" evidence="1">
    <location>
        <begin position="246"/>
        <end position="274"/>
    </location>
</feature>
<keyword evidence="2" id="KW-1133">Transmembrane helix</keyword>
<dbReference type="EMBL" id="CP119906">
    <property type="protein sequence ID" value="WFD24720.1"/>
    <property type="molecule type" value="Genomic_DNA"/>
</dbReference>
<sequence>MVQRREWRTPQWDLNEGIAIALSSLNGGEFTTLPVTESAPGRHASKTLNGGEFTTLPVTKTAPGRSSSAKKSKPTSTSVPYAGGANSQRQSSSASVPYAGGANSHRSSSSTSAPYAGGANSQRSSSSTSTASPTSTPKNSRPKASPTSSSKKSHASQGAASSSSNHNGSSSTDTSSSSSQSDATSTDSSTTSTPAAGAAGASTSASTSTPGGDGAASTNTPGGDGAAGMSTSDPASSTMTPTSDGASATPASTSLPSSTTGSSSSDAHASVDPSQNLSDGKDKKSSDHTGLIAGVCTAGGVVLLSLLLFLLYKLYAWHRNASKRKDDTVWPDVSHEATFDPAPLPTHHTNGAGFAMGEESREGLVSTHEQDPFQDTMPPAVDSPFADAMSRPGESDNYATVPDALVPAPAAHHHAAYLQPEAPRTNAQPAPEYQHYVVGQTYPQVIDMEGMYAPAPATRELYHGDKPVSMRT</sequence>
<gene>
    <name evidence="3" type="ORF">MEQU1_003423</name>
</gene>
<feature type="transmembrane region" description="Helical" evidence="2">
    <location>
        <begin position="291"/>
        <end position="315"/>
    </location>
</feature>